<keyword evidence="3" id="KW-1185">Reference proteome</keyword>
<evidence type="ECO:0000256" key="1">
    <source>
        <dbReference type="SAM" id="MobiDB-lite"/>
    </source>
</evidence>
<evidence type="ECO:0000313" key="3">
    <source>
        <dbReference type="Proteomes" id="UP001595379"/>
    </source>
</evidence>
<protein>
    <submittedName>
        <fullName evidence="2">Flagellar basal-body protein FlbY</fullName>
    </submittedName>
</protein>
<evidence type="ECO:0000313" key="2">
    <source>
        <dbReference type="EMBL" id="MFC2927104.1"/>
    </source>
</evidence>
<feature type="region of interest" description="Disordered" evidence="1">
    <location>
        <begin position="121"/>
        <end position="149"/>
    </location>
</feature>
<proteinExistence type="predicted"/>
<keyword evidence="2" id="KW-0282">Flagellum</keyword>
<sequence>MSTLAADTPGERADALIRLTRRLTELLEKETALFNARRPLDTEDFQHEKTRLATLYRREIGAVKEDPSRLAGIPETAKRTLKEVTERFTEALHANGMAVDTLRVLTEGVIRSVAEEAGRQRDTLNGYGPGISPSPRTAGAPAVAVNRTA</sequence>
<organism evidence="2 3">
    <name type="scientific">Hyphobacterium vulgare</name>
    <dbReference type="NCBI Taxonomy" id="1736751"/>
    <lineage>
        <taxon>Bacteria</taxon>
        <taxon>Pseudomonadati</taxon>
        <taxon>Pseudomonadota</taxon>
        <taxon>Alphaproteobacteria</taxon>
        <taxon>Maricaulales</taxon>
        <taxon>Maricaulaceae</taxon>
        <taxon>Hyphobacterium</taxon>
    </lineage>
</organism>
<comment type="caution">
    <text evidence="2">The sequence shown here is derived from an EMBL/GenBank/DDBJ whole genome shotgun (WGS) entry which is preliminary data.</text>
</comment>
<dbReference type="RefSeq" id="WP_343163094.1">
    <property type="nucleotide sequence ID" value="NZ_JBHRSV010000028.1"/>
</dbReference>
<accession>A0ABV7A0A2</accession>
<name>A0ABV7A0A2_9PROT</name>
<gene>
    <name evidence="2" type="ORF">ACFOOR_13390</name>
</gene>
<keyword evidence="2" id="KW-0969">Cilium</keyword>
<dbReference type="Proteomes" id="UP001595379">
    <property type="component" value="Unassembled WGS sequence"/>
</dbReference>
<keyword evidence="2" id="KW-0966">Cell projection</keyword>
<dbReference type="EMBL" id="JBHRSV010000028">
    <property type="protein sequence ID" value="MFC2927104.1"/>
    <property type="molecule type" value="Genomic_DNA"/>
</dbReference>
<reference evidence="3" key="1">
    <citation type="journal article" date="2019" name="Int. J. Syst. Evol. Microbiol.">
        <title>The Global Catalogue of Microorganisms (GCM) 10K type strain sequencing project: providing services to taxonomists for standard genome sequencing and annotation.</title>
        <authorList>
            <consortium name="The Broad Institute Genomics Platform"/>
            <consortium name="The Broad Institute Genome Sequencing Center for Infectious Disease"/>
            <person name="Wu L."/>
            <person name="Ma J."/>
        </authorList>
    </citation>
    <scope>NUCLEOTIDE SEQUENCE [LARGE SCALE GENOMIC DNA]</scope>
    <source>
        <strain evidence="3">KCTC 52487</strain>
    </source>
</reference>